<protein>
    <submittedName>
        <fullName evidence="2">Uncharacterized protein</fullName>
    </submittedName>
</protein>
<gene>
    <name evidence="2" type="ORF">CUZ56_02422</name>
</gene>
<feature type="transmembrane region" description="Helical" evidence="1">
    <location>
        <begin position="52"/>
        <end position="74"/>
    </location>
</feature>
<proteinExistence type="predicted"/>
<dbReference type="Proteomes" id="UP000286947">
    <property type="component" value="Unassembled WGS sequence"/>
</dbReference>
<keyword evidence="1" id="KW-1133">Transmembrane helix</keyword>
<evidence type="ECO:0000256" key="1">
    <source>
        <dbReference type="SAM" id="Phobius"/>
    </source>
</evidence>
<sequence length="185" mass="21744">MKRHPFIQTLLRPLRSLLRTISMVLIALLLLFEEWGWEPLKKLLTWLLRWPFWQRLSARIAALPPYGALATFAIPIMVDESIKIIGLIQMARGHVAWGIAIIVIAKIIGTALVASIYNITEPQLLQLPWFARFHAWWIPWKNNMMAKVRSTPFWQWMTAHLHATRQLLVSFFVRLKAWLSHIRKH</sequence>
<keyword evidence="3" id="KW-1185">Reference proteome</keyword>
<name>A0A433SBN8_9BURK</name>
<feature type="transmembrane region" description="Helical" evidence="1">
    <location>
        <begin position="95"/>
        <end position="119"/>
    </location>
</feature>
<dbReference type="RefSeq" id="WP_126980598.1">
    <property type="nucleotide sequence ID" value="NZ_PQSP01000007.1"/>
</dbReference>
<keyword evidence="1" id="KW-0472">Membrane</keyword>
<reference evidence="2 3" key="1">
    <citation type="submission" date="2018-01" db="EMBL/GenBank/DDBJ databases">
        <title>Saezia sanguinis gen. nov., sp. nov., in the order Burkholderiales isolated from human blood.</title>
        <authorList>
            <person name="Medina-Pascual M.J."/>
            <person name="Valdezate S."/>
            <person name="Monzon S."/>
            <person name="Cuesta I."/>
            <person name="Carrasco G."/>
            <person name="Villalon P."/>
            <person name="Saez-Nieto J.A."/>
        </authorList>
    </citation>
    <scope>NUCLEOTIDE SEQUENCE [LARGE SCALE GENOMIC DNA]</scope>
    <source>
        <strain evidence="2 3">CNM695-12</strain>
    </source>
</reference>
<evidence type="ECO:0000313" key="2">
    <source>
        <dbReference type="EMBL" id="RUS66064.1"/>
    </source>
</evidence>
<comment type="caution">
    <text evidence="2">The sequence shown here is derived from an EMBL/GenBank/DDBJ whole genome shotgun (WGS) entry which is preliminary data.</text>
</comment>
<organism evidence="2 3">
    <name type="scientific">Saezia sanguinis</name>
    <dbReference type="NCBI Taxonomy" id="1965230"/>
    <lineage>
        <taxon>Bacteria</taxon>
        <taxon>Pseudomonadati</taxon>
        <taxon>Pseudomonadota</taxon>
        <taxon>Betaproteobacteria</taxon>
        <taxon>Burkholderiales</taxon>
        <taxon>Saeziaceae</taxon>
        <taxon>Saezia</taxon>
    </lineage>
</organism>
<accession>A0A433SBN8</accession>
<dbReference type="OrthoDB" id="8900679at2"/>
<feature type="transmembrane region" description="Helical" evidence="1">
    <location>
        <begin position="16"/>
        <end position="32"/>
    </location>
</feature>
<dbReference type="AlphaFoldDB" id="A0A433SBN8"/>
<evidence type="ECO:0000313" key="3">
    <source>
        <dbReference type="Proteomes" id="UP000286947"/>
    </source>
</evidence>
<dbReference type="EMBL" id="PQSP01000007">
    <property type="protein sequence ID" value="RUS66064.1"/>
    <property type="molecule type" value="Genomic_DNA"/>
</dbReference>
<keyword evidence="1" id="KW-0812">Transmembrane</keyword>